<dbReference type="RefSeq" id="WP_367918337.1">
    <property type="nucleotide sequence ID" value="NZ_BAABAC010000009.1"/>
</dbReference>
<keyword evidence="4" id="KW-1185">Reference proteome</keyword>
<evidence type="ECO:0000259" key="2">
    <source>
        <dbReference type="Pfam" id="PF10646"/>
    </source>
</evidence>
<proteinExistence type="predicted"/>
<keyword evidence="1" id="KW-0472">Membrane</keyword>
<dbReference type="Pfam" id="PF10646">
    <property type="entry name" value="Germane"/>
    <property type="match status" value="1"/>
</dbReference>
<organism evidence="3 4">
    <name type="scientific">Nocardioides ginsengisoli</name>
    <dbReference type="NCBI Taxonomy" id="363868"/>
    <lineage>
        <taxon>Bacteria</taxon>
        <taxon>Bacillati</taxon>
        <taxon>Actinomycetota</taxon>
        <taxon>Actinomycetes</taxon>
        <taxon>Propionibacteriales</taxon>
        <taxon>Nocardioidaceae</taxon>
        <taxon>Nocardioides</taxon>
    </lineage>
</organism>
<keyword evidence="1" id="KW-1133">Transmembrane helix</keyword>
<feature type="domain" description="GerMN" evidence="2">
    <location>
        <begin position="86"/>
        <end position="202"/>
    </location>
</feature>
<gene>
    <name evidence="3" type="ORF">ACFQ3F_24100</name>
</gene>
<comment type="caution">
    <text evidence="3">The sequence shown here is derived from an EMBL/GenBank/DDBJ whole genome shotgun (WGS) entry which is preliminary data.</text>
</comment>
<accession>A0ABW3W8H3</accession>
<feature type="transmembrane region" description="Helical" evidence="1">
    <location>
        <begin position="45"/>
        <end position="68"/>
    </location>
</feature>
<dbReference type="EMBL" id="JBHTLX010000029">
    <property type="protein sequence ID" value="MFD1250895.1"/>
    <property type="molecule type" value="Genomic_DNA"/>
</dbReference>
<reference evidence="4" key="1">
    <citation type="journal article" date="2019" name="Int. J. Syst. Evol. Microbiol.">
        <title>The Global Catalogue of Microorganisms (GCM) 10K type strain sequencing project: providing services to taxonomists for standard genome sequencing and annotation.</title>
        <authorList>
            <consortium name="The Broad Institute Genomics Platform"/>
            <consortium name="The Broad Institute Genome Sequencing Center for Infectious Disease"/>
            <person name="Wu L."/>
            <person name="Ma J."/>
        </authorList>
    </citation>
    <scope>NUCLEOTIDE SEQUENCE [LARGE SCALE GENOMIC DNA]</scope>
    <source>
        <strain evidence="4">CCUG 52478</strain>
    </source>
</reference>
<name>A0ABW3W8H3_9ACTN</name>
<sequence length="318" mass="33575">MSPDEDARLHDLFHDAVREVTPADRLGEIRRRTAYRPGRSRRRRALVVLAAGTATAAVVGISALVGTLRHDAPPAADRPKPYPAAVYFVAETPIGPRLYREFQTVAGSTDPATRVLDALQRMETGAGPDDPDYRTSWPDGSFRSVSVDDAGITIELADVAVPAPSGVARDAVALSVQQAVHTADAAIGSPLPVAFEQDGVPLSEVLGVAVEPTTTRLTRVEAPVNISDPAEGLVTGARWLSVRGQVTPVAAERPARVAYELSSATGTIGAGDVAVEGQSWSMTIDLADYAPGSYTLKAWSADDPTVAEATDTRTFVVR</sequence>
<protein>
    <submittedName>
        <fullName evidence="3">GerMN domain-containing protein</fullName>
    </submittedName>
</protein>
<evidence type="ECO:0000256" key="1">
    <source>
        <dbReference type="SAM" id="Phobius"/>
    </source>
</evidence>
<dbReference type="Proteomes" id="UP001597229">
    <property type="component" value="Unassembled WGS sequence"/>
</dbReference>
<evidence type="ECO:0000313" key="3">
    <source>
        <dbReference type="EMBL" id="MFD1250895.1"/>
    </source>
</evidence>
<keyword evidence="1" id="KW-0812">Transmembrane</keyword>
<dbReference type="InterPro" id="IPR019606">
    <property type="entry name" value="GerMN"/>
</dbReference>
<evidence type="ECO:0000313" key="4">
    <source>
        <dbReference type="Proteomes" id="UP001597229"/>
    </source>
</evidence>